<keyword evidence="1" id="KW-0539">Nucleus</keyword>
<dbReference type="GO" id="GO:0006357">
    <property type="term" value="P:regulation of transcription by RNA polymerase II"/>
    <property type="evidence" value="ECO:0007669"/>
    <property type="project" value="TreeGrafter"/>
</dbReference>
<dbReference type="Proteomes" id="UP000678499">
    <property type="component" value="Unassembled WGS sequence"/>
</dbReference>
<protein>
    <recommendedName>
        <fullName evidence="3">BTB domain-containing protein</fullName>
    </recommendedName>
</protein>
<evidence type="ECO:0000313" key="5">
    <source>
        <dbReference type="Proteomes" id="UP000678499"/>
    </source>
</evidence>
<dbReference type="InterPro" id="IPR011333">
    <property type="entry name" value="SKP1/BTB/POZ_sf"/>
</dbReference>
<sequence length="189" mass="21015">MAARLCLRWNKFPGTLAEEFDLLRHEREFVDVTLACREGQDFSAHKVVLSACSPYFRVLLNKIPCQHPVIFLKDVRPEEMEALLQFMYTGQTSICQNKLAVLLQAAAALQIKGLAEVSGLSYDDLERGDVGTTETATCTQQVVGEARNTGRKPVPLKNDTTRRDGSSEPTTKKRKQLPVLQVKSFSSGS</sequence>
<feature type="domain" description="BTB" evidence="3">
    <location>
        <begin position="30"/>
        <end position="96"/>
    </location>
</feature>
<dbReference type="GO" id="GO:0005634">
    <property type="term" value="C:nucleus"/>
    <property type="evidence" value="ECO:0007669"/>
    <property type="project" value="TreeGrafter"/>
</dbReference>
<feature type="non-terminal residue" evidence="4">
    <location>
        <position position="189"/>
    </location>
</feature>
<dbReference type="InterPro" id="IPR000210">
    <property type="entry name" value="BTB/POZ_dom"/>
</dbReference>
<name>A0A7R9GK11_9CRUS</name>
<dbReference type="SMART" id="SM00225">
    <property type="entry name" value="BTB"/>
    <property type="match status" value="1"/>
</dbReference>
<dbReference type="EMBL" id="OA896241">
    <property type="protein sequence ID" value="CAD7285392.1"/>
    <property type="molecule type" value="Genomic_DNA"/>
</dbReference>
<dbReference type="PANTHER" id="PTHR23110:SF98">
    <property type="entry name" value="PRE-LOLA-G, ISOFORM C-RELATED"/>
    <property type="match status" value="1"/>
</dbReference>
<gene>
    <name evidence="4" type="ORF">NMOB1V02_LOCUS12994</name>
</gene>
<dbReference type="PROSITE" id="PS50097">
    <property type="entry name" value="BTB"/>
    <property type="match status" value="1"/>
</dbReference>
<dbReference type="Gene3D" id="3.30.710.10">
    <property type="entry name" value="Potassium Channel Kv1.1, Chain A"/>
    <property type="match status" value="1"/>
</dbReference>
<accession>A0A7R9GK11</accession>
<evidence type="ECO:0000256" key="2">
    <source>
        <dbReference type="SAM" id="MobiDB-lite"/>
    </source>
</evidence>
<evidence type="ECO:0000313" key="4">
    <source>
        <dbReference type="EMBL" id="CAD7285392.1"/>
    </source>
</evidence>
<evidence type="ECO:0000256" key="1">
    <source>
        <dbReference type="ARBA" id="ARBA00023242"/>
    </source>
</evidence>
<dbReference type="InterPro" id="IPR051095">
    <property type="entry name" value="Dros_DevTransReg"/>
</dbReference>
<dbReference type="Pfam" id="PF00651">
    <property type="entry name" value="BTB"/>
    <property type="match status" value="1"/>
</dbReference>
<feature type="region of interest" description="Disordered" evidence="2">
    <location>
        <begin position="144"/>
        <end position="189"/>
    </location>
</feature>
<dbReference type="PANTHER" id="PTHR23110">
    <property type="entry name" value="BTB DOMAIN TRANSCRIPTION FACTOR"/>
    <property type="match status" value="1"/>
</dbReference>
<reference evidence="4" key="1">
    <citation type="submission" date="2020-11" db="EMBL/GenBank/DDBJ databases">
        <authorList>
            <person name="Tran Van P."/>
        </authorList>
    </citation>
    <scope>NUCLEOTIDE SEQUENCE</scope>
</reference>
<dbReference type="OrthoDB" id="10261408at2759"/>
<dbReference type="CDD" id="cd18315">
    <property type="entry name" value="BTB_POZ_BAB-like"/>
    <property type="match status" value="1"/>
</dbReference>
<keyword evidence="5" id="KW-1185">Reference proteome</keyword>
<dbReference type="SUPFAM" id="SSF54695">
    <property type="entry name" value="POZ domain"/>
    <property type="match status" value="1"/>
</dbReference>
<proteinExistence type="predicted"/>
<organism evidence="4">
    <name type="scientific">Notodromas monacha</name>
    <dbReference type="NCBI Taxonomy" id="399045"/>
    <lineage>
        <taxon>Eukaryota</taxon>
        <taxon>Metazoa</taxon>
        <taxon>Ecdysozoa</taxon>
        <taxon>Arthropoda</taxon>
        <taxon>Crustacea</taxon>
        <taxon>Oligostraca</taxon>
        <taxon>Ostracoda</taxon>
        <taxon>Podocopa</taxon>
        <taxon>Podocopida</taxon>
        <taxon>Cypridocopina</taxon>
        <taxon>Cypridoidea</taxon>
        <taxon>Cyprididae</taxon>
        <taxon>Notodromas</taxon>
    </lineage>
</organism>
<dbReference type="AlphaFoldDB" id="A0A7R9GK11"/>
<dbReference type="EMBL" id="CAJPEX010014204">
    <property type="protein sequence ID" value="CAG0925544.1"/>
    <property type="molecule type" value="Genomic_DNA"/>
</dbReference>
<evidence type="ECO:0000259" key="3">
    <source>
        <dbReference type="PROSITE" id="PS50097"/>
    </source>
</evidence>